<proteinExistence type="inferred from homology"/>
<dbReference type="KEGG" id="btab:109039633"/>
<dbReference type="Pfam" id="PF13432">
    <property type="entry name" value="TPR_16"/>
    <property type="match status" value="2"/>
</dbReference>
<comment type="similarity">
    <text evidence="3">Belongs to the peroxisomal targeting signal receptor family.</text>
</comment>
<comment type="subcellular location">
    <subcellularLocation>
        <location evidence="2">Cytoplasm</location>
    </subcellularLocation>
    <subcellularLocation>
        <location evidence="1">Peroxisome</location>
    </subcellularLocation>
</comment>
<dbReference type="PANTHER" id="PTHR10130">
    <property type="entry name" value="PEROXISOMAL TARGETING SIGNAL 1 RECEPTOR PEX5"/>
    <property type="match status" value="1"/>
</dbReference>
<feature type="repeat" description="TPR" evidence="8">
    <location>
        <begin position="493"/>
        <end position="526"/>
    </location>
</feature>
<dbReference type="InterPro" id="IPR024111">
    <property type="entry name" value="PEX5/PEX5L"/>
</dbReference>
<dbReference type="Gene3D" id="1.25.40.10">
    <property type="entry name" value="Tetratricopeptide repeat domain"/>
    <property type="match status" value="1"/>
</dbReference>
<dbReference type="GO" id="GO:0005829">
    <property type="term" value="C:cytosol"/>
    <property type="evidence" value="ECO:0007669"/>
    <property type="project" value="TreeGrafter"/>
</dbReference>
<dbReference type="GO" id="GO:0005778">
    <property type="term" value="C:peroxisomal membrane"/>
    <property type="evidence" value="ECO:0007669"/>
    <property type="project" value="TreeGrafter"/>
</dbReference>
<evidence type="ECO:0000256" key="5">
    <source>
        <dbReference type="ARBA" id="ARBA00022737"/>
    </source>
</evidence>
<dbReference type="Gene3D" id="6.10.280.230">
    <property type="match status" value="1"/>
</dbReference>
<keyword evidence="7" id="KW-0576">Peroxisome</keyword>
<dbReference type="SUPFAM" id="SSF48452">
    <property type="entry name" value="TPR-like"/>
    <property type="match status" value="1"/>
</dbReference>
<dbReference type="GO" id="GO:0016560">
    <property type="term" value="P:protein import into peroxisome matrix, docking"/>
    <property type="evidence" value="ECO:0007669"/>
    <property type="project" value="TreeGrafter"/>
</dbReference>
<evidence type="ECO:0000256" key="7">
    <source>
        <dbReference type="ARBA" id="ARBA00023140"/>
    </source>
</evidence>
<organism evidence="9 10">
    <name type="scientific">Bemisia tabaci</name>
    <name type="common">Sweetpotato whitefly</name>
    <name type="synonym">Aleurodes tabaci</name>
    <dbReference type="NCBI Taxonomy" id="7038"/>
    <lineage>
        <taxon>Eukaryota</taxon>
        <taxon>Metazoa</taxon>
        <taxon>Ecdysozoa</taxon>
        <taxon>Arthropoda</taxon>
        <taxon>Hexapoda</taxon>
        <taxon>Insecta</taxon>
        <taxon>Pterygota</taxon>
        <taxon>Neoptera</taxon>
        <taxon>Paraneoptera</taxon>
        <taxon>Hemiptera</taxon>
        <taxon>Sternorrhyncha</taxon>
        <taxon>Aleyrodoidea</taxon>
        <taxon>Aleyrodidae</taxon>
        <taxon>Aleyrodinae</taxon>
        <taxon>Bemisia</taxon>
    </lineage>
</organism>
<protein>
    <recommendedName>
        <fullName evidence="11">Peroxisomal targeting signal 1 receptor</fullName>
    </recommendedName>
</protein>
<evidence type="ECO:0000256" key="2">
    <source>
        <dbReference type="ARBA" id="ARBA00004496"/>
    </source>
</evidence>
<keyword evidence="5" id="KW-0677">Repeat</keyword>
<evidence type="ECO:0000256" key="6">
    <source>
        <dbReference type="ARBA" id="ARBA00022803"/>
    </source>
</evidence>
<dbReference type="AlphaFoldDB" id="A0A9N9ZZ54"/>
<dbReference type="InterPro" id="IPR019734">
    <property type="entry name" value="TPR_rpt"/>
</dbReference>
<evidence type="ECO:0000256" key="1">
    <source>
        <dbReference type="ARBA" id="ARBA00004275"/>
    </source>
</evidence>
<evidence type="ECO:0000313" key="9">
    <source>
        <dbReference type="EMBL" id="CAH0380858.1"/>
    </source>
</evidence>
<dbReference type="SMART" id="SM00028">
    <property type="entry name" value="TPR"/>
    <property type="match status" value="5"/>
</dbReference>
<dbReference type="PANTHER" id="PTHR10130:SF0">
    <property type="entry name" value="GH08708P"/>
    <property type="match status" value="1"/>
</dbReference>
<feature type="repeat" description="TPR" evidence="8">
    <location>
        <begin position="380"/>
        <end position="413"/>
    </location>
</feature>
<dbReference type="Proteomes" id="UP001152759">
    <property type="component" value="Chromosome 1"/>
</dbReference>
<evidence type="ECO:0008006" key="11">
    <source>
        <dbReference type="Google" id="ProtNLM"/>
    </source>
</evidence>
<dbReference type="EMBL" id="OU963862">
    <property type="protein sequence ID" value="CAH0380858.1"/>
    <property type="molecule type" value="Genomic_DNA"/>
</dbReference>
<dbReference type="InterPro" id="IPR011990">
    <property type="entry name" value="TPR-like_helical_dom_sf"/>
</dbReference>
<evidence type="ECO:0000256" key="4">
    <source>
        <dbReference type="ARBA" id="ARBA00022490"/>
    </source>
</evidence>
<accession>A0A9N9ZZ54</accession>
<evidence type="ECO:0000256" key="8">
    <source>
        <dbReference type="PROSITE-ProRule" id="PRU00339"/>
    </source>
</evidence>
<evidence type="ECO:0000313" key="10">
    <source>
        <dbReference type="Proteomes" id="UP001152759"/>
    </source>
</evidence>
<dbReference type="GO" id="GO:0005052">
    <property type="term" value="F:peroxisome matrix targeting signal-1 binding"/>
    <property type="evidence" value="ECO:0007669"/>
    <property type="project" value="TreeGrafter"/>
</dbReference>
<feature type="repeat" description="TPR" evidence="8">
    <location>
        <begin position="527"/>
        <end position="560"/>
    </location>
</feature>
<keyword evidence="10" id="KW-1185">Reference proteome</keyword>
<name>A0A9N9ZZ54_BEMTA</name>
<gene>
    <name evidence="9" type="ORF">BEMITA_LOCUS568</name>
</gene>
<keyword evidence="6 8" id="KW-0802">TPR repeat</keyword>
<dbReference type="PROSITE" id="PS50005">
    <property type="entry name" value="TPR"/>
    <property type="match status" value="3"/>
</dbReference>
<evidence type="ECO:0000256" key="3">
    <source>
        <dbReference type="ARBA" id="ARBA00005348"/>
    </source>
</evidence>
<reference evidence="9" key="1">
    <citation type="submission" date="2021-12" db="EMBL/GenBank/DDBJ databases">
        <authorList>
            <person name="King R."/>
        </authorList>
    </citation>
    <scope>NUCLEOTIDE SEQUENCE</scope>
</reference>
<sequence length="645" mass="72673">MALRDLVEGECGRNSSVVKLTSHFVQDQSLKDEGVRHPFTHDDSFTTQSEQLIQQFFEETMSNSPTFRMDSLIAEMRDLESSSTGVTGPVQSAPVSQLAFQEDSASWEDQFLGTGSQFQDVNRDSIWTSDPWKPNNNQVSELGFGPSWAQDYLENQHELEDPRNEIFLPDISASEEYVEKSGTESELQQTANEVVSALDDSKFTYSKFMKFMRQIGDGGVSVQDGAVIHHDLQNNLENSNEVASLWSQEHLQNSSSIDKQIIEDSREWSEDFAAHPDFQSTKQQGDEKFSQQLWKELSERWEKMLNVEEESESWNSEFTNFNSFKKQFSLVFKEYTFAPENPVVNDKDAFEEGKKKLEAGDLPSAVLCFEAAAQQQPENAQVWQLLGTTQAENEQDPQAISALRKCLQLDPKNLTAWMGLAVSCANENFQNQACYALKEWIRNNPKYSSLVPPGSSSPDQMNVLTLMSKDLHDEIKSIFFKAARQSPTNDIDADVQCGLGVLFNLSYEYDKAIECFKTALQVRPNDAKLWNRLGATLANSERSEEAVDAYHNALQLAPGFIRARYNLGITCIHLKAYKEAAEHLLQALNFQAAGRGVVGNSGSTSMSDSIWATLRLVLSLLEKVDLIPAVQDRDLSRLNKEFDLE</sequence>
<keyword evidence="4" id="KW-0963">Cytoplasm</keyword>